<gene>
    <name evidence="1" type="ORF">BB934_43950</name>
</gene>
<accession>A0A1B2EYY6</accession>
<dbReference type="Gene3D" id="2.150.10.10">
    <property type="entry name" value="Serralysin-like metalloprotease, C-terminal"/>
    <property type="match status" value="1"/>
</dbReference>
<dbReference type="OrthoDB" id="332706at2"/>
<dbReference type="Gene3D" id="3.40.50.1820">
    <property type="entry name" value="alpha/beta hydrolase"/>
    <property type="match status" value="1"/>
</dbReference>
<protein>
    <recommendedName>
        <fullName evidence="2">Alpha/beta hydrolase</fullName>
    </recommendedName>
</protein>
<evidence type="ECO:0008006" key="2">
    <source>
        <dbReference type="Google" id="ProtNLM"/>
    </source>
</evidence>
<dbReference type="SUPFAM" id="SSF53474">
    <property type="entry name" value="alpha/beta-Hydrolases"/>
    <property type="match status" value="1"/>
</dbReference>
<dbReference type="InterPro" id="IPR011049">
    <property type="entry name" value="Serralysin-like_metalloprot_C"/>
</dbReference>
<sequence length="401" mass="42828">MALNVTSAPPGKQTLSVDFGGTTLQVYTYRPAGEIKGVLLNFHGDSRGASSARDAAMKIADEKGYYVVAPLFDEARFGDSDLYQQGGIIDGGKFIADRDEWTISIVNDIADWANARVGTDASDETVLFGHSAGGQFLSRLAAYGDDSTFDKMIIANPSTHVLPSLTEKATYGFGGGYFSSQESEALLKDYLADPITIYLGSEDNDSSGENLATGSAAMRQGATRLERGLNTYEAAKKMAEAKGWDFNWELVIADGVGHTAGGMLRSPALLDAIDTDTPIPTPTPTPTPTPIPPPVPAGKIFDFDTAKAANGAATITNYVDGDRFDFSGIDASTALSGDQAFKFLGLVPSSAFTTGGMELRVRYDAELDETHIYGNVDRDTGYEFRLEVKGHHAFTANDFIL</sequence>
<dbReference type="AlphaFoldDB" id="A0A1B2EYY6"/>
<organism evidence="1">
    <name type="scientific">Microvirga ossetica</name>
    <dbReference type="NCBI Taxonomy" id="1882682"/>
    <lineage>
        <taxon>Bacteria</taxon>
        <taxon>Pseudomonadati</taxon>
        <taxon>Pseudomonadota</taxon>
        <taxon>Alphaproteobacteria</taxon>
        <taxon>Hyphomicrobiales</taxon>
        <taxon>Methylobacteriaceae</taxon>
        <taxon>Microvirga</taxon>
    </lineage>
</organism>
<keyword evidence="1" id="KW-0614">Plasmid</keyword>
<dbReference type="InterPro" id="IPR029058">
    <property type="entry name" value="AB_hydrolase_fold"/>
</dbReference>
<dbReference type="KEGG" id="moc:BB934_43950"/>
<reference evidence="1" key="1">
    <citation type="submission" date="2016-07" db="EMBL/GenBank/DDBJ databases">
        <title>Microvirga ossetica sp. nov. a new species of rhizobia isolated from root nodules of the legume species Vicia alpestris Steven originated from North Ossetia region in the Caucasus.</title>
        <authorList>
            <person name="Safronova V.I."/>
            <person name="Kuznetsova I.G."/>
            <person name="Sazanova A.L."/>
            <person name="Belimov A."/>
            <person name="Andronov E."/>
            <person name="Osledkin Y.S."/>
            <person name="Onishchuk O.P."/>
            <person name="Kurchak O.N."/>
            <person name="Shaposhnikov A.I."/>
            <person name="Willems A."/>
            <person name="Tikhonovich I.A."/>
        </authorList>
    </citation>
    <scope>NUCLEOTIDE SEQUENCE [LARGE SCALE GENOMIC DNA]</scope>
    <source>
        <strain evidence="1">V5/3M</strain>
        <plasmid evidence="1">unnamed4</plasmid>
    </source>
</reference>
<dbReference type="EMBL" id="CP016620">
    <property type="protein sequence ID" value="ANY85153.1"/>
    <property type="molecule type" value="Genomic_DNA"/>
</dbReference>
<name>A0A1B2EYY6_9HYPH</name>
<dbReference type="RefSeq" id="WP_099515948.1">
    <property type="nucleotide sequence ID" value="NZ_CP016620.1"/>
</dbReference>
<evidence type="ECO:0000313" key="1">
    <source>
        <dbReference type="EMBL" id="ANY85153.1"/>
    </source>
</evidence>
<geneLocation type="plasmid" evidence="1">
    <name>unnamed4</name>
</geneLocation>
<proteinExistence type="predicted"/>